<dbReference type="Pfam" id="PF14223">
    <property type="entry name" value="Retrotran_gag_2"/>
    <property type="match status" value="1"/>
</dbReference>
<reference evidence="5" key="1">
    <citation type="journal article" date="2019" name="Sci. Rep.">
        <title>Draft genome of Tanacetum cinerariifolium, the natural source of mosquito coil.</title>
        <authorList>
            <person name="Yamashiro T."/>
            <person name="Shiraishi A."/>
            <person name="Satake H."/>
            <person name="Nakayama K."/>
        </authorList>
    </citation>
    <scope>NUCLEOTIDE SEQUENCE</scope>
</reference>
<dbReference type="SMART" id="SM00343">
    <property type="entry name" value="ZnF_C2HC"/>
    <property type="match status" value="2"/>
</dbReference>
<dbReference type="InterPro" id="IPR036397">
    <property type="entry name" value="RNaseH_sf"/>
</dbReference>
<dbReference type="Gene3D" id="3.30.70.270">
    <property type="match status" value="1"/>
</dbReference>
<proteinExistence type="predicted"/>
<dbReference type="GO" id="GO:0015074">
    <property type="term" value="P:DNA integration"/>
    <property type="evidence" value="ECO:0007669"/>
    <property type="project" value="InterPro"/>
</dbReference>
<accession>A0A6L2P116</accession>
<dbReference type="Pfam" id="PF00078">
    <property type="entry name" value="RVT_1"/>
    <property type="match status" value="1"/>
</dbReference>
<feature type="compositionally biased region" description="Acidic residues" evidence="3">
    <location>
        <begin position="593"/>
        <end position="603"/>
    </location>
</feature>
<dbReference type="InterPro" id="IPR043502">
    <property type="entry name" value="DNA/RNA_pol_sf"/>
</dbReference>
<keyword evidence="1" id="KW-0479">Metal-binding</keyword>
<evidence type="ECO:0000256" key="3">
    <source>
        <dbReference type="SAM" id="MobiDB-lite"/>
    </source>
</evidence>
<protein>
    <submittedName>
        <fullName evidence="5">Retrovirus-related Pol polyprotein from transposon TNT 1-94</fullName>
    </submittedName>
</protein>
<sequence>MYLDGGSASDVLYEHCFNRLYLEVKNRMTPATTPLLGFSGKISWPLGQISLMVSLGVGEHSMCALMNFMVVKSPSPYNGIIGRPSLRKNQSVPSTTYRMLKFHVEGGIVTLRSNIIIPEECRMVVEALNEPLPNEPTATEVIKLEDMRRLHELEQIIFERLLPLQEIDWKVKYLCGYPFKCFLYAYKGYHQIQMAEEDEEKTFFNTSQGVFCYTKMPYGIKNVEASYQRLVDKSFEKQIGHNLEVYIDDLVIKSHTKQEILRDIEETFQNLRKISMKLNLKKCTFGTKDGMFLGCWDGLHKKNELKAKSTLLLAIPDEHLLRFHSIKDTTSLWEAIKTRFQKLISQLELNGEVISREDANIKLLKSLPLAWNNIALIMRNKPDIETLSMDDLYNDLKEYEAEIKRKSSSSSNSHNVAFVSSENTCSINEVVNTTHDIPNVAINEQRSTSSHVDDVMFSFFESQSNTSQLDNEDLEQIDTDDLKEIDLKWQTRVECYNCHKREHFARGCLAPRNQGNMSGDNERRVVLVETPASALVVQDGLGGYEWSYQAEEGPTDFTLMAHSSDLTNSSNSESSEEIREEPKTVRSSVPIIEDWESDSEDEYADKSSNEQDKSSNDNSVKSNECIRKNIFEKHKNNHDENLRKRQDSMVDWNGMKTQKLGIDFEFNKRACFVCGSVNHLIKDCTFYKNKMVEKYVVNNKGKGTGQREVRLVWNNARMVNHHNFLKMTHPHPKRNFVPTADQGIFDSGCSRHMTGNKSFLTEYQEIDGGFDAFGGGLKGGIEDQLNHKAKIIRCDNGTKIKNSEMNQFCQIKGIKREFSVATTPQQNGIAERKNRTLIEAAKTMLADSVLPTTFWAEAVDTACYVQNRVLVINPHNKTPYELLISRSPNLEFMRPFGCLVTILNTLDHLGKFDGKADEGFLVGYSVNSKAFRVFNSRTRKVEENMHEMLMLVTYNVMLIRYQEMMITIIDAGSLTINTVDSNHTNMPTLEATDIFDGAFDDRDLDADADTNNLDSSTVVSPIPLTRVHKDHPKEQIIGDPKLNTQTRRMINFSKETTMALKDPSWIEAIQKELLQFKLQDVWTLVDLPYGKRAIGSKWVFKNKLDERGIVIRNKARLVAEGHTPEEGIDYDEVFAPVARIEAIRLFLAYASFKDFIVYQMDVKSEFFMEK</sequence>
<feature type="compositionally biased region" description="Low complexity" evidence="3">
    <location>
        <begin position="563"/>
        <end position="573"/>
    </location>
</feature>
<dbReference type="PANTHER" id="PTHR42648:SF32">
    <property type="entry name" value="RIBONUCLEASE H-LIKE DOMAIN, GAG-PRE-INTEGRASE DOMAIN PROTEIN-RELATED"/>
    <property type="match status" value="1"/>
</dbReference>
<feature type="compositionally biased region" description="Basic and acidic residues" evidence="3">
    <location>
        <begin position="604"/>
        <end position="615"/>
    </location>
</feature>
<evidence type="ECO:0000313" key="5">
    <source>
        <dbReference type="EMBL" id="GEU91289.1"/>
    </source>
</evidence>
<dbReference type="EMBL" id="BKCJ010010372">
    <property type="protein sequence ID" value="GEU91289.1"/>
    <property type="molecule type" value="Genomic_DNA"/>
</dbReference>
<comment type="caution">
    <text evidence="5">The sequence shown here is derived from an EMBL/GenBank/DDBJ whole genome shotgun (WGS) entry which is preliminary data.</text>
</comment>
<dbReference type="Gene3D" id="3.30.420.10">
    <property type="entry name" value="Ribonuclease H-like superfamily/Ribonuclease H"/>
    <property type="match status" value="1"/>
</dbReference>
<evidence type="ECO:0000256" key="2">
    <source>
        <dbReference type="ARBA" id="ARBA00022801"/>
    </source>
</evidence>
<dbReference type="InterPro" id="IPR001878">
    <property type="entry name" value="Znf_CCHC"/>
</dbReference>
<dbReference type="InterPro" id="IPR000477">
    <property type="entry name" value="RT_dom"/>
</dbReference>
<dbReference type="Pfam" id="PF07727">
    <property type="entry name" value="RVT_2"/>
    <property type="match status" value="1"/>
</dbReference>
<organism evidence="5">
    <name type="scientific">Tanacetum cinerariifolium</name>
    <name type="common">Dalmatian daisy</name>
    <name type="synonym">Chrysanthemum cinerariifolium</name>
    <dbReference type="NCBI Taxonomy" id="118510"/>
    <lineage>
        <taxon>Eukaryota</taxon>
        <taxon>Viridiplantae</taxon>
        <taxon>Streptophyta</taxon>
        <taxon>Embryophyta</taxon>
        <taxon>Tracheophyta</taxon>
        <taxon>Spermatophyta</taxon>
        <taxon>Magnoliopsida</taxon>
        <taxon>eudicotyledons</taxon>
        <taxon>Gunneridae</taxon>
        <taxon>Pentapetalae</taxon>
        <taxon>asterids</taxon>
        <taxon>campanulids</taxon>
        <taxon>Asterales</taxon>
        <taxon>Asteraceae</taxon>
        <taxon>Asteroideae</taxon>
        <taxon>Anthemideae</taxon>
        <taxon>Anthemidinae</taxon>
        <taxon>Tanacetum</taxon>
    </lineage>
</organism>
<dbReference type="Pfam" id="PF00098">
    <property type="entry name" value="zf-CCHC"/>
    <property type="match status" value="1"/>
</dbReference>
<dbReference type="Pfam" id="PF25597">
    <property type="entry name" value="SH3_retrovirus"/>
    <property type="match status" value="1"/>
</dbReference>
<dbReference type="InterPro" id="IPR013103">
    <property type="entry name" value="RVT_2"/>
</dbReference>
<evidence type="ECO:0000259" key="4">
    <source>
        <dbReference type="PROSITE" id="PS50994"/>
    </source>
</evidence>
<dbReference type="AlphaFoldDB" id="A0A6L2P116"/>
<keyword evidence="2" id="KW-0378">Hydrolase</keyword>
<dbReference type="GO" id="GO:0016787">
    <property type="term" value="F:hydrolase activity"/>
    <property type="evidence" value="ECO:0007669"/>
    <property type="project" value="UniProtKB-KW"/>
</dbReference>
<gene>
    <name evidence="5" type="ORF">Tci_063267</name>
</gene>
<dbReference type="SUPFAM" id="SSF53098">
    <property type="entry name" value="Ribonuclease H-like"/>
    <property type="match status" value="1"/>
</dbReference>
<dbReference type="Gene3D" id="3.10.10.10">
    <property type="entry name" value="HIV Type 1 Reverse Transcriptase, subunit A, domain 1"/>
    <property type="match status" value="1"/>
</dbReference>
<dbReference type="PANTHER" id="PTHR42648">
    <property type="entry name" value="TRANSPOSASE, PUTATIVE-RELATED"/>
    <property type="match status" value="1"/>
</dbReference>
<dbReference type="InterPro" id="IPR012337">
    <property type="entry name" value="RNaseH-like_sf"/>
</dbReference>
<dbReference type="InterPro" id="IPR057670">
    <property type="entry name" value="SH3_retrovirus"/>
</dbReference>
<dbReference type="GO" id="GO:0003676">
    <property type="term" value="F:nucleic acid binding"/>
    <property type="evidence" value="ECO:0007669"/>
    <property type="project" value="InterPro"/>
</dbReference>
<dbReference type="InterPro" id="IPR001584">
    <property type="entry name" value="Integrase_cat-core"/>
</dbReference>
<evidence type="ECO:0000256" key="1">
    <source>
        <dbReference type="ARBA" id="ARBA00022723"/>
    </source>
</evidence>
<dbReference type="SUPFAM" id="SSF56672">
    <property type="entry name" value="DNA/RNA polymerases"/>
    <property type="match status" value="1"/>
</dbReference>
<dbReference type="PROSITE" id="PS50994">
    <property type="entry name" value="INTEGRASE"/>
    <property type="match status" value="1"/>
</dbReference>
<dbReference type="GO" id="GO:0008270">
    <property type="term" value="F:zinc ion binding"/>
    <property type="evidence" value="ECO:0007669"/>
    <property type="project" value="InterPro"/>
</dbReference>
<dbReference type="CDD" id="cd01647">
    <property type="entry name" value="RT_LTR"/>
    <property type="match status" value="1"/>
</dbReference>
<feature type="region of interest" description="Disordered" evidence="3">
    <location>
        <begin position="560"/>
        <end position="621"/>
    </location>
</feature>
<dbReference type="InterPro" id="IPR039537">
    <property type="entry name" value="Retrotran_Ty1/copia-like"/>
</dbReference>
<feature type="domain" description="Integrase catalytic" evidence="4">
    <location>
        <begin position="790"/>
        <end position="887"/>
    </location>
</feature>
<dbReference type="InterPro" id="IPR043128">
    <property type="entry name" value="Rev_trsase/Diguanyl_cyclase"/>
</dbReference>
<name>A0A6L2P116_TANCI</name>